<evidence type="ECO:0000313" key="1">
    <source>
        <dbReference type="Proteomes" id="UP000095287"/>
    </source>
</evidence>
<accession>A0A1I7ZSG1</accession>
<organism evidence="1 2">
    <name type="scientific">Steinernema glaseri</name>
    <dbReference type="NCBI Taxonomy" id="37863"/>
    <lineage>
        <taxon>Eukaryota</taxon>
        <taxon>Metazoa</taxon>
        <taxon>Ecdysozoa</taxon>
        <taxon>Nematoda</taxon>
        <taxon>Chromadorea</taxon>
        <taxon>Rhabditida</taxon>
        <taxon>Tylenchina</taxon>
        <taxon>Panagrolaimomorpha</taxon>
        <taxon>Strongyloidoidea</taxon>
        <taxon>Steinernematidae</taxon>
        <taxon>Steinernema</taxon>
    </lineage>
</organism>
<dbReference type="Proteomes" id="UP000095287">
    <property type="component" value="Unplaced"/>
</dbReference>
<name>A0A1I7ZSG1_9BILA</name>
<evidence type="ECO:0000313" key="2">
    <source>
        <dbReference type="WBParaSite" id="L893_g2934.t1"/>
    </source>
</evidence>
<proteinExistence type="predicted"/>
<sequence length="87" mass="10042">MDTVLHSIHHSRHHSSCRNLHRAASLYSVVRSLKHLQYIINVSIRAIHRSDDTPTGIRPVGRYLKPFMTFRALLSGKCWRPEKQPGT</sequence>
<protein>
    <submittedName>
        <fullName evidence="2">Uncharacterized protein</fullName>
    </submittedName>
</protein>
<keyword evidence="1" id="KW-1185">Reference proteome</keyword>
<dbReference type="AlphaFoldDB" id="A0A1I7ZSG1"/>
<reference evidence="2" key="1">
    <citation type="submission" date="2016-11" db="UniProtKB">
        <authorList>
            <consortium name="WormBaseParasite"/>
        </authorList>
    </citation>
    <scope>IDENTIFICATION</scope>
</reference>
<dbReference type="WBParaSite" id="L893_g2934.t1">
    <property type="protein sequence ID" value="L893_g2934.t1"/>
    <property type="gene ID" value="L893_g2934"/>
</dbReference>